<reference evidence="4" key="2">
    <citation type="journal article" date="2019" name="IMA Fungus">
        <title>Genome sequencing and comparison of five Tilletia species to identify candidate genes for the detection of regulated species infecting wheat.</title>
        <authorList>
            <person name="Nguyen H.D.T."/>
            <person name="Sultana T."/>
            <person name="Kesanakurti P."/>
            <person name="Hambleton S."/>
        </authorList>
    </citation>
    <scope>NUCLEOTIDE SEQUENCE</scope>
    <source>
        <strain evidence="4">DAOMC 238032</strain>
    </source>
</reference>
<evidence type="ECO:0000313" key="6">
    <source>
        <dbReference type="Proteomes" id="UP000836402"/>
    </source>
</evidence>
<dbReference type="EMBL" id="LWDD02000375">
    <property type="protein sequence ID" value="KAE8261366.1"/>
    <property type="molecule type" value="Genomic_DNA"/>
</dbReference>
<feature type="compositionally biased region" description="Polar residues" evidence="1">
    <location>
        <begin position="336"/>
        <end position="345"/>
    </location>
</feature>
<sequence length="464" mass="48177">MESSALAQSKPRMVLVARADSQCCPAGFSPEPCRGCNPNTQRCNQYFPTNCQCAYNVCENITSSPANSPAGGAGSGALGGALGGVLGALAIALALFLFWRHKRQRAKLLQARMKADAKVRAAAAEKFRPGREGAISAASGGPASANTTQDRRLSQQSSKRSVQTLSIGHASNLLGSGPSSANNNNNGTSTAIATGTGTGRKSPLDPFVDPADDEDTEWTELRADGLTTFKNPADANNLMDNEEEEMLDGLGALVNRRHSTGAATHLSRITEGNEDDEDERRSLAPTVRDSFRLSAHAPPMPFDAVSIAQQAAGMLSSAPASLRPLSAYSSQSGASVGRVTTASPQNNNNGGGAASLLNPRMNAPSNSSSSSNRLSTLTTATGLSMASSIGDYVISMSQSISPQAPRRVQLGQERPTLVRTLSHEQGQGQAEEQAEGSGEGNGKTAESAAPTASLVSYRTADDIL</sequence>
<proteinExistence type="predicted"/>
<name>A0A177V0S8_9BASI</name>
<keyword evidence="2" id="KW-0812">Transmembrane</keyword>
<feature type="region of interest" description="Disordered" evidence="1">
    <location>
        <begin position="420"/>
        <end position="464"/>
    </location>
</feature>
<evidence type="ECO:0008006" key="7">
    <source>
        <dbReference type="Google" id="ProtNLM"/>
    </source>
</evidence>
<feature type="region of interest" description="Disordered" evidence="1">
    <location>
        <begin position="336"/>
        <end position="375"/>
    </location>
</feature>
<feature type="compositionally biased region" description="Polar residues" evidence="1">
    <location>
        <begin position="154"/>
        <end position="166"/>
    </location>
</feature>
<dbReference type="Proteomes" id="UP000077671">
    <property type="component" value="Unassembled WGS sequence"/>
</dbReference>
<comment type="caution">
    <text evidence="4">The sequence shown here is derived from an EMBL/GenBank/DDBJ whole genome shotgun (WGS) entry which is preliminary data.</text>
</comment>
<organism evidence="4 5">
    <name type="scientific">Tilletia caries</name>
    <name type="common">wheat bunt fungus</name>
    <dbReference type="NCBI Taxonomy" id="13290"/>
    <lineage>
        <taxon>Eukaryota</taxon>
        <taxon>Fungi</taxon>
        <taxon>Dikarya</taxon>
        <taxon>Basidiomycota</taxon>
        <taxon>Ustilaginomycotina</taxon>
        <taxon>Exobasidiomycetes</taxon>
        <taxon>Tilletiales</taxon>
        <taxon>Tilletiaceae</taxon>
        <taxon>Tilletia</taxon>
    </lineage>
</organism>
<feature type="compositionally biased region" description="Low complexity" evidence="1">
    <location>
        <begin position="133"/>
        <end position="145"/>
    </location>
</feature>
<feature type="region of interest" description="Disordered" evidence="1">
    <location>
        <begin position="124"/>
        <end position="213"/>
    </location>
</feature>
<dbReference type="Proteomes" id="UP000836402">
    <property type="component" value="Unassembled WGS sequence"/>
</dbReference>
<evidence type="ECO:0000313" key="3">
    <source>
        <dbReference type="EMBL" id="CAD6912494.1"/>
    </source>
</evidence>
<accession>A0A177V0S8</accession>
<feature type="compositionally biased region" description="Low complexity" evidence="1">
    <location>
        <begin position="170"/>
        <end position="195"/>
    </location>
</feature>
<evidence type="ECO:0000313" key="4">
    <source>
        <dbReference type="EMBL" id="KAE8261366.1"/>
    </source>
</evidence>
<dbReference type="EMBL" id="CAJHJG010001441">
    <property type="protein sequence ID" value="CAD6912494.1"/>
    <property type="molecule type" value="Genomic_DNA"/>
</dbReference>
<evidence type="ECO:0000256" key="2">
    <source>
        <dbReference type="SAM" id="Phobius"/>
    </source>
</evidence>
<feature type="compositionally biased region" description="Low complexity" evidence="1">
    <location>
        <begin position="358"/>
        <end position="375"/>
    </location>
</feature>
<protein>
    <recommendedName>
        <fullName evidence="7">Membrane anchor Opy2 N-terminal domain-containing protein</fullName>
    </recommendedName>
</protein>
<reference evidence="4" key="1">
    <citation type="submission" date="2016-04" db="EMBL/GenBank/DDBJ databases">
        <authorList>
            <person name="Nguyen H.D."/>
            <person name="Kesanakurti P."/>
            <person name="Cullis J."/>
            <person name="Levesque C.A."/>
            <person name="Hambleton S."/>
        </authorList>
    </citation>
    <scope>NUCLEOTIDE SEQUENCE</scope>
    <source>
        <strain evidence="4">DAOMC 238032</strain>
    </source>
</reference>
<evidence type="ECO:0000313" key="5">
    <source>
        <dbReference type="Proteomes" id="UP000077671"/>
    </source>
</evidence>
<gene>
    <name evidence="4" type="ORF">A4X03_0g3325</name>
    <name evidence="3" type="ORF">JKIAZH3_G1940</name>
</gene>
<keyword evidence="6" id="KW-1185">Reference proteome</keyword>
<feature type="transmembrane region" description="Helical" evidence="2">
    <location>
        <begin position="77"/>
        <end position="99"/>
    </location>
</feature>
<evidence type="ECO:0000256" key="1">
    <source>
        <dbReference type="SAM" id="MobiDB-lite"/>
    </source>
</evidence>
<feature type="region of interest" description="Disordered" evidence="1">
    <location>
        <begin position="263"/>
        <end position="282"/>
    </location>
</feature>
<reference evidence="3" key="3">
    <citation type="submission" date="2020-10" db="EMBL/GenBank/DDBJ databases">
        <authorList>
            <person name="Sedaghatjoo S."/>
        </authorList>
    </citation>
    <scope>NUCLEOTIDE SEQUENCE</scope>
    <source>
        <strain evidence="3">AZH3</strain>
    </source>
</reference>
<dbReference type="AlphaFoldDB" id="A0A177V0S8"/>
<keyword evidence="2" id="KW-0472">Membrane</keyword>
<keyword evidence="2" id="KW-1133">Transmembrane helix</keyword>